<name>A0ABR7STT1_9ACTN</name>
<gene>
    <name evidence="3" type="ORF">H9Y04_40850</name>
</gene>
<dbReference type="RefSeq" id="WP_187819318.1">
    <property type="nucleotide sequence ID" value="NZ_JACTVJ010000030.1"/>
</dbReference>
<reference evidence="3 4" key="1">
    <citation type="submission" date="2020-08" db="EMBL/GenBank/DDBJ databases">
        <title>Genemic of Streptomyces polyaspartic.</title>
        <authorList>
            <person name="Liu W."/>
        </authorList>
    </citation>
    <scope>NUCLEOTIDE SEQUENCE [LARGE SCALE GENOMIC DNA]</scope>
    <source>
        <strain evidence="3 4">TRM66268-LWL</strain>
    </source>
</reference>
<dbReference type="NCBIfam" id="NF042915">
    <property type="entry name" value="MAB_1171c_fam"/>
    <property type="match status" value="1"/>
</dbReference>
<organism evidence="3 4">
    <name type="scientific">Streptomyces polyasparticus</name>
    <dbReference type="NCBI Taxonomy" id="2767826"/>
    <lineage>
        <taxon>Bacteria</taxon>
        <taxon>Bacillati</taxon>
        <taxon>Actinomycetota</taxon>
        <taxon>Actinomycetes</taxon>
        <taxon>Kitasatosporales</taxon>
        <taxon>Streptomycetaceae</taxon>
        <taxon>Streptomyces</taxon>
    </lineage>
</organism>
<sequence>MHIVYGCLFISVSLVTVLLAVTKVLALRHDHSRSLVIVATGSILAAASLAPVVPSVYRWIGSVSHIPTLGFLLIYLCTYGFAALSHLLVTLWARDLRIAAIPRGFDPRRVAGLHAALAALVVAVFFIDGPITAGALHGKREHAPDPQVFAFLTGCWITTAFALLATAAQCRRLLAALDQEPPALQRGLRAIRYGAHLMAWSSAVNLPLLIADSTGRPAPKALHLAVPLVSALGIHMVQYGYLSPAWSAWRAERQDFRRLRPLWQLAVQTGAPHLVLHPPSRATEILAWNVRYWHLPRRVVEISDALHELRPWMSDTSSNRIRETEGHGLSPTELEAICSAVTLTDALSRRASGAPPLPDPTINVLTSVAPAAERTQLVRVAAALQHPLVKTQKKLCHNP</sequence>
<evidence type="ECO:0000259" key="2">
    <source>
        <dbReference type="Pfam" id="PF20182"/>
    </source>
</evidence>
<feature type="domain" description="DUF6545" evidence="2">
    <location>
        <begin position="248"/>
        <end position="385"/>
    </location>
</feature>
<accession>A0ABR7STT1</accession>
<keyword evidence="1" id="KW-0472">Membrane</keyword>
<evidence type="ECO:0000256" key="1">
    <source>
        <dbReference type="SAM" id="Phobius"/>
    </source>
</evidence>
<dbReference type="InterPro" id="IPR046675">
    <property type="entry name" value="DUF6545"/>
</dbReference>
<dbReference type="Pfam" id="PF20182">
    <property type="entry name" value="DUF6545"/>
    <property type="match status" value="1"/>
</dbReference>
<feature type="transmembrane region" description="Helical" evidence="1">
    <location>
        <begin position="36"/>
        <end position="57"/>
    </location>
</feature>
<feature type="transmembrane region" description="Helical" evidence="1">
    <location>
        <begin position="148"/>
        <end position="168"/>
    </location>
</feature>
<keyword evidence="4" id="KW-1185">Reference proteome</keyword>
<evidence type="ECO:0000313" key="4">
    <source>
        <dbReference type="Proteomes" id="UP000642284"/>
    </source>
</evidence>
<evidence type="ECO:0000313" key="3">
    <source>
        <dbReference type="EMBL" id="MBC9718896.1"/>
    </source>
</evidence>
<keyword evidence="1" id="KW-0812">Transmembrane</keyword>
<comment type="caution">
    <text evidence="3">The sequence shown here is derived from an EMBL/GenBank/DDBJ whole genome shotgun (WGS) entry which is preliminary data.</text>
</comment>
<feature type="transmembrane region" description="Helical" evidence="1">
    <location>
        <begin position="113"/>
        <end position="136"/>
    </location>
</feature>
<dbReference type="EMBL" id="JACTVJ010000030">
    <property type="protein sequence ID" value="MBC9718896.1"/>
    <property type="molecule type" value="Genomic_DNA"/>
</dbReference>
<proteinExistence type="predicted"/>
<protein>
    <recommendedName>
        <fullName evidence="2">DUF6545 domain-containing protein</fullName>
    </recommendedName>
</protein>
<feature type="transmembrane region" description="Helical" evidence="1">
    <location>
        <begin position="69"/>
        <end position="93"/>
    </location>
</feature>
<dbReference type="Proteomes" id="UP000642284">
    <property type="component" value="Unassembled WGS sequence"/>
</dbReference>
<dbReference type="InterPro" id="IPR050039">
    <property type="entry name" value="MAB_1171c-like"/>
</dbReference>
<keyword evidence="1" id="KW-1133">Transmembrane helix</keyword>